<feature type="non-terminal residue" evidence="1">
    <location>
        <position position="102"/>
    </location>
</feature>
<evidence type="ECO:0000313" key="2">
    <source>
        <dbReference type="Proteomes" id="UP000267821"/>
    </source>
</evidence>
<dbReference type="GO" id="GO:0038203">
    <property type="term" value="P:TORC2 signaling"/>
    <property type="evidence" value="ECO:0007669"/>
    <property type="project" value="TreeGrafter"/>
</dbReference>
<protein>
    <submittedName>
        <fullName evidence="1">HbrB-like protein</fullName>
    </submittedName>
</protein>
<gene>
    <name evidence="1" type="ORF">L211DRAFT_755876</name>
</gene>
<dbReference type="PANTHER" id="PTHR32428">
    <property type="entry name" value="TARGET OF RAPAMYCIN COMPLEX 2 SUBUNIT BIT61-RELATED"/>
    <property type="match status" value="1"/>
</dbReference>
<sequence>SIGTAEDWNFVRRAMGALFDGDPLRTPVEDMNKYVAAHIRRCKSQHIPLKMLLADVADILDGGMMSLDPGLAGVADDRVLVGRLVEIWGFVWRGILPYWEAV</sequence>
<dbReference type="Proteomes" id="UP000267821">
    <property type="component" value="Unassembled WGS sequence"/>
</dbReference>
<dbReference type="STRING" id="1051890.A0A3N4LS50"/>
<feature type="non-terminal residue" evidence="1">
    <location>
        <position position="1"/>
    </location>
</feature>
<dbReference type="EMBL" id="ML121536">
    <property type="protein sequence ID" value="RPB25747.1"/>
    <property type="molecule type" value="Genomic_DNA"/>
</dbReference>
<reference evidence="1 2" key="1">
    <citation type="journal article" date="2018" name="Nat. Ecol. Evol.">
        <title>Pezizomycetes genomes reveal the molecular basis of ectomycorrhizal truffle lifestyle.</title>
        <authorList>
            <person name="Murat C."/>
            <person name="Payen T."/>
            <person name="Noel B."/>
            <person name="Kuo A."/>
            <person name="Morin E."/>
            <person name="Chen J."/>
            <person name="Kohler A."/>
            <person name="Krizsan K."/>
            <person name="Balestrini R."/>
            <person name="Da Silva C."/>
            <person name="Montanini B."/>
            <person name="Hainaut M."/>
            <person name="Levati E."/>
            <person name="Barry K.W."/>
            <person name="Belfiori B."/>
            <person name="Cichocki N."/>
            <person name="Clum A."/>
            <person name="Dockter R.B."/>
            <person name="Fauchery L."/>
            <person name="Guy J."/>
            <person name="Iotti M."/>
            <person name="Le Tacon F."/>
            <person name="Lindquist E.A."/>
            <person name="Lipzen A."/>
            <person name="Malagnac F."/>
            <person name="Mello A."/>
            <person name="Molinier V."/>
            <person name="Miyauchi S."/>
            <person name="Poulain J."/>
            <person name="Riccioni C."/>
            <person name="Rubini A."/>
            <person name="Sitrit Y."/>
            <person name="Splivallo R."/>
            <person name="Traeger S."/>
            <person name="Wang M."/>
            <person name="Zifcakova L."/>
            <person name="Wipf D."/>
            <person name="Zambonelli A."/>
            <person name="Paolocci F."/>
            <person name="Nowrousian M."/>
            <person name="Ottonello S."/>
            <person name="Baldrian P."/>
            <person name="Spatafora J.W."/>
            <person name="Henrissat B."/>
            <person name="Nagy L.G."/>
            <person name="Aury J.M."/>
            <person name="Wincker P."/>
            <person name="Grigoriev I.V."/>
            <person name="Bonfante P."/>
            <person name="Martin F.M."/>
        </authorList>
    </citation>
    <scope>NUCLEOTIDE SEQUENCE [LARGE SCALE GENOMIC DNA]</scope>
    <source>
        <strain evidence="1 2">ATCC MYA-4762</strain>
    </source>
</reference>
<name>A0A3N4LS50_9PEZI</name>
<dbReference type="GO" id="GO:0031932">
    <property type="term" value="C:TORC2 complex"/>
    <property type="evidence" value="ECO:0007669"/>
    <property type="project" value="TreeGrafter"/>
</dbReference>
<proteinExistence type="predicted"/>
<dbReference type="Pfam" id="PF08539">
    <property type="entry name" value="HbrB"/>
    <property type="match status" value="1"/>
</dbReference>
<dbReference type="InterPro" id="IPR013745">
    <property type="entry name" value="Bit61/PRR5"/>
</dbReference>
<organism evidence="1 2">
    <name type="scientific">Terfezia boudieri ATCC MYA-4762</name>
    <dbReference type="NCBI Taxonomy" id="1051890"/>
    <lineage>
        <taxon>Eukaryota</taxon>
        <taxon>Fungi</taxon>
        <taxon>Dikarya</taxon>
        <taxon>Ascomycota</taxon>
        <taxon>Pezizomycotina</taxon>
        <taxon>Pezizomycetes</taxon>
        <taxon>Pezizales</taxon>
        <taxon>Pezizaceae</taxon>
        <taxon>Terfezia</taxon>
    </lineage>
</organism>
<dbReference type="InParanoid" id="A0A3N4LS50"/>
<dbReference type="OrthoDB" id="2290221at2759"/>
<dbReference type="PANTHER" id="PTHR32428:SF2">
    <property type="entry name" value="TARGET OF RAPAMYCIN COMPLEX 2 SUBUNIT BIT61-RELATED"/>
    <property type="match status" value="1"/>
</dbReference>
<keyword evidence="2" id="KW-1185">Reference proteome</keyword>
<dbReference type="AlphaFoldDB" id="A0A3N4LS50"/>
<evidence type="ECO:0000313" key="1">
    <source>
        <dbReference type="EMBL" id="RPB25747.1"/>
    </source>
</evidence>
<accession>A0A3N4LS50</accession>